<dbReference type="EMBL" id="JBHUOX010000004">
    <property type="protein sequence ID" value="MFD3000073.1"/>
    <property type="molecule type" value="Genomic_DNA"/>
</dbReference>
<protein>
    <submittedName>
        <fullName evidence="2">Uncharacterized protein</fullName>
    </submittedName>
</protein>
<dbReference type="RefSeq" id="WP_377482691.1">
    <property type="nucleotide sequence ID" value="NZ_JBHUOX010000004.1"/>
</dbReference>
<accession>A0ABW6BSL2</accession>
<keyword evidence="1" id="KW-0812">Transmembrane</keyword>
<evidence type="ECO:0000313" key="2">
    <source>
        <dbReference type="EMBL" id="MFD3000073.1"/>
    </source>
</evidence>
<dbReference type="Proteomes" id="UP001597641">
    <property type="component" value="Unassembled WGS sequence"/>
</dbReference>
<feature type="transmembrane region" description="Helical" evidence="1">
    <location>
        <begin position="7"/>
        <end position="26"/>
    </location>
</feature>
<keyword evidence="1" id="KW-0472">Membrane</keyword>
<evidence type="ECO:0000256" key="1">
    <source>
        <dbReference type="SAM" id="Phobius"/>
    </source>
</evidence>
<organism evidence="2 3">
    <name type="scientific">Pontibacter toksunensis</name>
    <dbReference type="NCBI Taxonomy" id="1332631"/>
    <lineage>
        <taxon>Bacteria</taxon>
        <taxon>Pseudomonadati</taxon>
        <taxon>Bacteroidota</taxon>
        <taxon>Cytophagia</taxon>
        <taxon>Cytophagales</taxon>
        <taxon>Hymenobacteraceae</taxon>
        <taxon>Pontibacter</taxon>
    </lineage>
</organism>
<keyword evidence="3" id="KW-1185">Reference proteome</keyword>
<name>A0ABW6BSL2_9BACT</name>
<evidence type="ECO:0000313" key="3">
    <source>
        <dbReference type="Proteomes" id="UP001597641"/>
    </source>
</evidence>
<sequence length="60" mass="6810">MYKKLSLKARIIILAALTVLFIFTLSMTNIENLLGCIIGGIIAGLLFTEYSMYLQRRRAE</sequence>
<comment type="caution">
    <text evidence="2">The sequence shown here is derived from an EMBL/GenBank/DDBJ whole genome shotgun (WGS) entry which is preliminary data.</text>
</comment>
<feature type="transmembrane region" description="Helical" evidence="1">
    <location>
        <begin position="32"/>
        <end position="54"/>
    </location>
</feature>
<gene>
    <name evidence="2" type="ORF">ACFS7Z_06855</name>
</gene>
<proteinExistence type="predicted"/>
<keyword evidence="1" id="KW-1133">Transmembrane helix</keyword>
<reference evidence="3" key="1">
    <citation type="journal article" date="2019" name="Int. J. Syst. Evol. Microbiol.">
        <title>The Global Catalogue of Microorganisms (GCM) 10K type strain sequencing project: providing services to taxonomists for standard genome sequencing and annotation.</title>
        <authorList>
            <consortium name="The Broad Institute Genomics Platform"/>
            <consortium name="The Broad Institute Genome Sequencing Center for Infectious Disease"/>
            <person name="Wu L."/>
            <person name="Ma J."/>
        </authorList>
    </citation>
    <scope>NUCLEOTIDE SEQUENCE [LARGE SCALE GENOMIC DNA]</scope>
    <source>
        <strain evidence="3">KCTC 23984</strain>
    </source>
</reference>